<dbReference type="InterPro" id="IPR003812">
    <property type="entry name" value="Fido"/>
</dbReference>
<keyword evidence="6 9" id="KW-0067">ATP-binding</keyword>
<dbReference type="GO" id="GO:0005524">
    <property type="term" value="F:ATP binding"/>
    <property type="evidence" value="ECO:0007669"/>
    <property type="project" value="UniProtKB-KW"/>
</dbReference>
<dbReference type="PANTHER" id="PTHR13504:SF34">
    <property type="entry name" value="PROTEIN ADENYLYLTRANSFERASE FICD"/>
    <property type="match status" value="1"/>
</dbReference>
<accession>A0A5C2SPM2</accession>
<dbReference type="InterPro" id="IPR040198">
    <property type="entry name" value="Fido_containing"/>
</dbReference>
<evidence type="ECO:0000256" key="2">
    <source>
        <dbReference type="ARBA" id="ARBA00022692"/>
    </source>
</evidence>
<dbReference type="Pfam" id="PF02661">
    <property type="entry name" value="Fic"/>
    <property type="match status" value="1"/>
</dbReference>
<evidence type="ECO:0000256" key="1">
    <source>
        <dbReference type="ARBA" id="ARBA00004167"/>
    </source>
</evidence>
<dbReference type="GO" id="GO:0016020">
    <property type="term" value="C:membrane"/>
    <property type="evidence" value="ECO:0007669"/>
    <property type="project" value="UniProtKB-SubCell"/>
</dbReference>
<evidence type="ECO:0000256" key="8">
    <source>
        <dbReference type="ARBA" id="ARBA00023136"/>
    </source>
</evidence>
<gene>
    <name evidence="11" type="ORF">L227DRAFT_571500</name>
</gene>
<dbReference type="EMBL" id="ML122253">
    <property type="protein sequence ID" value="RPD65049.1"/>
    <property type="molecule type" value="Genomic_DNA"/>
</dbReference>
<keyword evidence="3" id="KW-0677">Repeat</keyword>
<feature type="domain" description="Fido" evidence="10">
    <location>
        <begin position="235"/>
        <end position="382"/>
    </location>
</feature>
<reference evidence="11" key="1">
    <citation type="journal article" date="2018" name="Genome Biol. Evol.">
        <title>Genomics and development of Lentinus tigrinus, a white-rot wood-decaying mushroom with dimorphic fruiting bodies.</title>
        <authorList>
            <person name="Wu B."/>
            <person name="Xu Z."/>
            <person name="Knudson A."/>
            <person name="Carlson A."/>
            <person name="Chen N."/>
            <person name="Kovaka S."/>
            <person name="LaButti K."/>
            <person name="Lipzen A."/>
            <person name="Pennachio C."/>
            <person name="Riley R."/>
            <person name="Schakwitz W."/>
            <person name="Umezawa K."/>
            <person name="Ohm R.A."/>
            <person name="Grigoriev I.V."/>
            <person name="Nagy L.G."/>
            <person name="Gibbons J."/>
            <person name="Hibbett D."/>
        </authorList>
    </citation>
    <scope>NUCLEOTIDE SEQUENCE [LARGE SCALE GENOMIC DNA]</scope>
    <source>
        <strain evidence="11">ALCF2SS1-6</strain>
    </source>
</reference>
<protein>
    <recommendedName>
        <fullName evidence="10">Fido domain-containing protein</fullName>
    </recommendedName>
</protein>
<evidence type="ECO:0000256" key="7">
    <source>
        <dbReference type="ARBA" id="ARBA00022989"/>
    </source>
</evidence>
<dbReference type="SUPFAM" id="SSF140931">
    <property type="entry name" value="Fic-like"/>
    <property type="match status" value="1"/>
</dbReference>
<evidence type="ECO:0000256" key="5">
    <source>
        <dbReference type="ARBA" id="ARBA00022803"/>
    </source>
</evidence>
<evidence type="ECO:0000256" key="9">
    <source>
        <dbReference type="PIRSR" id="PIRSR640198-2"/>
    </source>
</evidence>
<feature type="binding site" evidence="9">
    <location>
        <begin position="329"/>
        <end position="336"/>
    </location>
    <ligand>
        <name>ATP</name>
        <dbReference type="ChEBI" id="CHEBI:30616"/>
    </ligand>
</feature>
<dbReference type="PROSITE" id="PS51459">
    <property type="entry name" value="FIDO"/>
    <property type="match status" value="1"/>
</dbReference>
<keyword evidence="5" id="KW-0802">TPR repeat</keyword>
<evidence type="ECO:0000256" key="6">
    <source>
        <dbReference type="ARBA" id="ARBA00022840"/>
    </source>
</evidence>
<dbReference type="PANTHER" id="PTHR13504">
    <property type="entry name" value="FIDO DOMAIN-CONTAINING PROTEIN DDB_G0283145"/>
    <property type="match status" value="1"/>
</dbReference>
<dbReference type="InterPro" id="IPR036597">
    <property type="entry name" value="Fido-like_dom_sf"/>
</dbReference>
<evidence type="ECO:0000313" key="12">
    <source>
        <dbReference type="Proteomes" id="UP000313359"/>
    </source>
</evidence>
<dbReference type="AlphaFoldDB" id="A0A5C2SPM2"/>
<evidence type="ECO:0000256" key="4">
    <source>
        <dbReference type="ARBA" id="ARBA00022741"/>
    </source>
</evidence>
<sequence length="395" mass="44277">MDSHFQAPAIQNIPNEVSVPDRQRLARTTTPTERIALCEDMILCYPGRPSIYFEVQLATTLGQLGAKPLALAHFRKAQTLLAQDGGSDDSLDILVEILSREVAAESAKHLANSMKTGPFSQKWIPTKAHRFPTTQPYLPAGHEELKKRWSTLSAQTSLSQAYLRKLAVDTNHFEDVFRLTEESVKDVVKRGIADSVLQPTSESKLHDADKIRQILSDTISAYGILDQLLREPEKLNRSSICEAHARLMHTCRFLEPGRYIPPGETRSTTRTTVDILGYNSAQCCPFTEVDKEVDYICNMSKQWIRSWRNPFATASWIHLVLTRCNPFDDGNGRIARIIASIPLVKTGYPPISITMSHRTSYYAAIPQAYDGDHSPFIQCLVDGMRDTISYVQGVA</sequence>
<name>A0A5C2SPM2_9APHY</name>
<evidence type="ECO:0000259" key="10">
    <source>
        <dbReference type="PROSITE" id="PS51459"/>
    </source>
</evidence>
<dbReference type="OrthoDB" id="439046at2759"/>
<keyword evidence="8" id="KW-0472">Membrane</keyword>
<keyword evidence="12" id="KW-1185">Reference proteome</keyword>
<organism evidence="11 12">
    <name type="scientific">Lentinus tigrinus ALCF2SS1-6</name>
    <dbReference type="NCBI Taxonomy" id="1328759"/>
    <lineage>
        <taxon>Eukaryota</taxon>
        <taxon>Fungi</taxon>
        <taxon>Dikarya</taxon>
        <taxon>Basidiomycota</taxon>
        <taxon>Agaricomycotina</taxon>
        <taxon>Agaricomycetes</taxon>
        <taxon>Polyporales</taxon>
        <taxon>Polyporaceae</taxon>
        <taxon>Lentinus</taxon>
    </lineage>
</organism>
<dbReference type="Gene3D" id="1.10.3290.10">
    <property type="entry name" value="Fido-like domain"/>
    <property type="match status" value="1"/>
</dbReference>
<keyword evidence="2" id="KW-0812">Transmembrane</keyword>
<proteinExistence type="predicted"/>
<dbReference type="STRING" id="1328759.A0A5C2SPM2"/>
<dbReference type="Proteomes" id="UP000313359">
    <property type="component" value="Unassembled WGS sequence"/>
</dbReference>
<feature type="binding site" evidence="9">
    <location>
        <begin position="361"/>
        <end position="362"/>
    </location>
    <ligand>
        <name>ATP</name>
        <dbReference type="ChEBI" id="CHEBI:30616"/>
    </ligand>
</feature>
<keyword evidence="7" id="KW-1133">Transmembrane helix</keyword>
<evidence type="ECO:0000313" key="11">
    <source>
        <dbReference type="EMBL" id="RPD65049.1"/>
    </source>
</evidence>
<keyword evidence="4 9" id="KW-0547">Nucleotide-binding</keyword>
<comment type="subcellular location">
    <subcellularLocation>
        <location evidence="1">Membrane</location>
        <topology evidence="1">Single-pass membrane protein</topology>
    </subcellularLocation>
</comment>
<evidence type="ECO:0000256" key="3">
    <source>
        <dbReference type="ARBA" id="ARBA00022737"/>
    </source>
</evidence>